<dbReference type="Pfam" id="PF13581">
    <property type="entry name" value="HATPase_c_2"/>
    <property type="match status" value="1"/>
</dbReference>
<dbReference type="SUPFAM" id="SSF55874">
    <property type="entry name" value="ATPase domain of HSP90 chaperone/DNA topoisomerase II/histidine kinase"/>
    <property type="match status" value="1"/>
</dbReference>
<feature type="domain" description="PAS" evidence="2">
    <location>
        <begin position="14"/>
        <end position="84"/>
    </location>
</feature>
<dbReference type="SMART" id="SM00331">
    <property type="entry name" value="PP2C_SIG"/>
    <property type="match status" value="1"/>
</dbReference>
<dbReference type="InterPro" id="IPR003594">
    <property type="entry name" value="HATPase_dom"/>
</dbReference>
<dbReference type="Gene3D" id="3.30.450.40">
    <property type="match status" value="1"/>
</dbReference>
<dbReference type="CDD" id="cd00130">
    <property type="entry name" value="PAS"/>
    <property type="match status" value="1"/>
</dbReference>
<dbReference type="InterPro" id="IPR036457">
    <property type="entry name" value="PPM-type-like_dom_sf"/>
</dbReference>
<dbReference type="Gene3D" id="3.30.565.10">
    <property type="entry name" value="Histidine kinase-like ATPase, C-terminal domain"/>
    <property type="match status" value="1"/>
</dbReference>
<dbReference type="InterPro" id="IPR036890">
    <property type="entry name" value="HATPase_C_sf"/>
</dbReference>
<dbReference type="Proteomes" id="UP001501005">
    <property type="component" value="Unassembled WGS sequence"/>
</dbReference>
<protein>
    <submittedName>
        <fullName evidence="3">SpoIIE family protein phosphatase</fullName>
    </submittedName>
</protein>
<dbReference type="SMART" id="SM00065">
    <property type="entry name" value="GAF"/>
    <property type="match status" value="1"/>
</dbReference>
<dbReference type="PROSITE" id="PS50112">
    <property type="entry name" value="PAS"/>
    <property type="match status" value="1"/>
</dbReference>
<dbReference type="Gene3D" id="3.60.40.10">
    <property type="entry name" value="PPM-type phosphatase domain"/>
    <property type="match status" value="1"/>
</dbReference>
<dbReference type="InterPro" id="IPR052016">
    <property type="entry name" value="Bact_Sigma-Reg"/>
</dbReference>
<gene>
    <name evidence="3" type="ORF">GCM10009549_30420</name>
</gene>
<evidence type="ECO:0000313" key="4">
    <source>
        <dbReference type="Proteomes" id="UP001501005"/>
    </source>
</evidence>
<dbReference type="InterPro" id="IPR013656">
    <property type="entry name" value="PAS_4"/>
</dbReference>
<dbReference type="Pfam" id="PF13185">
    <property type="entry name" value="GAF_2"/>
    <property type="match status" value="1"/>
</dbReference>
<sequence length="692" mass="74514">MAYDDAGRLMDEMSASLLEALFSSAPFGLHLLDTELRVVRLNTAVPPVRGSSADGLTGRPLHEVLRIAEGSEVEDLLRNVLESGDALRGHVVRARVEGDPPQERYFELTAQRLLNPDGRVLGLAGAAVDVTDRERERARIRVLEAVRRRVGRTLDPSVSGEELAGAVVPEFADVAIVEVVDSVLRGDDPPLAPLPPGTPLMRTAFRSCRGDPPQAHPVGEIHRLPAPTPFTRALSDLRPRVVPLRPSDPWLSVDPPRAEAMRAARCHTLLVVPLALRGTVLGLVSLYRAEQSPPFDSDDRRLAVELAAHTALGIDNARHYVREHAVAALIQRRLLPRRPESHTSLQAAFLSVTGADPGAWYDTIPLSGARTALVVGKVSGRGLNAATTMGRLRTVVRSLSAFDLTPDELMARLHDTAAGLASERADLPLGDPLRCEALTADCVYAVHDPLAGTCVMAVAGSLMPVVGLPDRTVAVPDCPAGPSLASPEDAPFATVEFEVPEGSVLVFASDPRITSRLAQPSGPLRVAPDYDKRPLRDLCDALVYALPDSLGTGDAAVIVARARSFSPSGFASWRLDTDPSSVATARSRVRRQLTDWHVDTETAHNTELLVSELVTNALKYGVPPVELRLIRDRTLTCEVRDSGSAAPRLRHARVVDEGGRGLFIVSQLAHAWGTRFTSSGKTTWTEQSLPEG</sequence>
<keyword evidence="4" id="KW-1185">Reference proteome</keyword>
<dbReference type="Pfam" id="PF07228">
    <property type="entry name" value="SpoIIE"/>
    <property type="match status" value="1"/>
</dbReference>
<dbReference type="EMBL" id="BAAAHG010000022">
    <property type="protein sequence ID" value="GAA0915180.1"/>
    <property type="molecule type" value="Genomic_DNA"/>
</dbReference>
<dbReference type="NCBIfam" id="TIGR00229">
    <property type="entry name" value="sensory_box"/>
    <property type="match status" value="1"/>
</dbReference>
<comment type="caution">
    <text evidence="3">The sequence shown here is derived from an EMBL/GenBank/DDBJ whole genome shotgun (WGS) entry which is preliminary data.</text>
</comment>
<dbReference type="Gene3D" id="3.30.450.20">
    <property type="entry name" value="PAS domain"/>
    <property type="match status" value="1"/>
</dbReference>
<name>A0ABP3Z528_9ACTN</name>
<dbReference type="PANTHER" id="PTHR43156">
    <property type="entry name" value="STAGE II SPORULATION PROTEIN E-RELATED"/>
    <property type="match status" value="1"/>
</dbReference>
<dbReference type="PANTHER" id="PTHR43156:SF2">
    <property type="entry name" value="STAGE II SPORULATION PROTEIN E"/>
    <property type="match status" value="1"/>
</dbReference>
<dbReference type="InterPro" id="IPR000014">
    <property type="entry name" value="PAS"/>
</dbReference>
<reference evidence="4" key="1">
    <citation type="journal article" date="2019" name="Int. J. Syst. Evol. Microbiol.">
        <title>The Global Catalogue of Microorganisms (GCM) 10K type strain sequencing project: providing services to taxonomists for standard genome sequencing and annotation.</title>
        <authorList>
            <consortium name="The Broad Institute Genomics Platform"/>
            <consortium name="The Broad Institute Genome Sequencing Center for Infectious Disease"/>
            <person name="Wu L."/>
            <person name="Ma J."/>
        </authorList>
    </citation>
    <scope>NUCLEOTIDE SEQUENCE [LARGE SCALE GENOMIC DNA]</scope>
    <source>
        <strain evidence="4">JCM 10673</strain>
    </source>
</reference>
<dbReference type="InterPro" id="IPR001932">
    <property type="entry name" value="PPM-type_phosphatase-like_dom"/>
</dbReference>
<dbReference type="InterPro" id="IPR029016">
    <property type="entry name" value="GAF-like_dom_sf"/>
</dbReference>
<organism evidence="3 4">
    <name type="scientific">Streptomyces thermoalcalitolerans</name>
    <dbReference type="NCBI Taxonomy" id="65605"/>
    <lineage>
        <taxon>Bacteria</taxon>
        <taxon>Bacillati</taxon>
        <taxon>Actinomycetota</taxon>
        <taxon>Actinomycetes</taxon>
        <taxon>Kitasatosporales</taxon>
        <taxon>Streptomycetaceae</taxon>
        <taxon>Streptomyces</taxon>
    </lineage>
</organism>
<evidence type="ECO:0000313" key="3">
    <source>
        <dbReference type="EMBL" id="GAA0915180.1"/>
    </source>
</evidence>
<dbReference type="RefSeq" id="WP_344050052.1">
    <property type="nucleotide sequence ID" value="NZ_BAAAHG010000022.1"/>
</dbReference>
<dbReference type="SMART" id="SM00091">
    <property type="entry name" value="PAS"/>
    <property type="match status" value="1"/>
</dbReference>
<keyword evidence="1" id="KW-0378">Hydrolase</keyword>
<dbReference type="InterPro" id="IPR003018">
    <property type="entry name" value="GAF"/>
</dbReference>
<proteinExistence type="predicted"/>
<dbReference type="InterPro" id="IPR035965">
    <property type="entry name" value="PAS-like_dom_sf"/>
</dbReference>
<dbReference type="Pfam" id="PF08448">
    <property type="entry name" value="PAS_4"/>
    <property type="match status" value="1"/>
</dbReference>
<evidence type="ECO:0000259" key="2">
    <source>
        <dbReference type="PROSITE" id="PS50112"/>
    </source>
</evidence>
<dbReference type="SUPFAM" id="SSF55781">
    <property type="entry name" value="GAF domain-like"/>
    <property type="match status" value="1"/>
</dbReference>
<dbReference type="CDD" id="cd16936">
    <property type="entry name" value="HATPase_RsbW-like"/>
    <property type="match status" value="1"/>
</dbReference>
<evidence type="ECO:0000256" key="1">
    <source>
        <dbReference type="ARBA" id="ARBA00022801"/>
    </source>
</evidence>
<accession>A0ABP3Z528</accession>
<dbReference type="SUPFAM" id="SSF55785">
    <property type="entry name" value="PYP-like sensor domain (PAS domain)"/>
    <property type="match status" value="1"/>
</dbReference>